<protein>
    <submittedName>
        <fullName evidence="1">Uncharacterized protein</fullName>
    </submittedName>
</protein>
<organism evidence="1 2">
    <name type="scientific">Pyropia yezoensis</name>
    <name type="common">Susabi-nori</name>
    <name type="synonym">Porphyra yezoensis</name>
    <dbReference type="NCBI Taxonomy" id="2788"/>
    <lineage>
        <taxon>Eukaryota</taxon>
        <taxon>Rhodophyta</taxon>
        <taxon>Bangiophyceae</taxon>
        <taxon>Bangiales</taxon>
        <taxon>Bangiaceae</taxon>
        <taxon>Pyropia</taxon>
    </lineage>
</organism>
<keyword evidence="2" id="KW-1185">Reference proteome</keyword>
<gene>
    <name evidence="1" type="ORF">I4F81_006701</name>
</gene>
<evidence type="ECO:0000313" key="1">
    <source>
        <dbReference type="EMBL" id="KAK1864151.1"/>
    </source>
</evidence>
<accession>A0ACC3C1I3</accession>
<name>A0ACC3C1I3_PYRYE</name>
<evidence type="ECO:0000313" key="2">
    <source>
        <dbReference type="Proteomes" id="UP000798662"/>
    </source>
</evidence>
<dbReference type="EMBL" id="CM020619">
    <property type="protein sequence ID" value="KAK1864151.1"/>
    <property type="molecule type" value="Genomic_DNA"/>
</dbReference>
<dbReference type="Proteomes" id="UP000798662">
    <property type="component" value="Chromosome 2"/>
</dbReference>
<comment type="caution">
    <text evidence="1">The sequence shown here is derived from an EMBL/GenBank/DDBJ whole genome shotgun (WGS) entry which is preliminary data.</text>
</comment>
<sequence length="123" mass="12668">MGSPPRAVAVAAVAARAAILMTRTVSRDGFGQTSSAAAAAAAEARSPTRCHSNRIWEGSGGGVGSTTTEAQRVAQAHKRTNSKTNAHRAISIANIHIISIGKRNTAKKKKSDGNGVPTNGRRP</sequence>
<proteinExistence type="predicted"/>
<reference evidence="1" key="1">
    <citation type="submission" date="2019-11" db="EMBL/GenBank/DDBJ databases">
        <title>Nori genome reveals adaptations in red seaweeds to the harsh intertidal environment.</title>
        <authorList>
            <person name="Wang D."/>
            <person name="Mao Y."/>
        </authorList>
    </citation>
    <scope>NUCLEOTIDE SEQUENCE</scope>
    <source>
        <tissue evidence="1">Gametophyte</tissue>
    </source>
</reference>